<dbReference type="NCBIfam" id="NF047352">
    <property type="entry name" value="P_loop_sacsin"/>
    <property type="match status" value="1"/>
</dbReference>
<accession>A0AAD6HKU4</accession>
<keyword evidence="3" id="KW-1185">Reference proteome</keyword>
<dbReference type="PANTHER" id="PTHR32387">
    <property type="entry name" value="WU:FJ29H11"/>
    <property type="match status" value="1"/>
</dbReference>
<organism evidence="2 3">
    <name type="scientific">Penicillium malachiteum</name>
    <dbReference type="NCBI Taxonomy" id="1324776"/>
    <lineage>
        <taxon>Eukaryota</taxon>
        <taxon>Fungi</taxon>
        <taxon>Dikarya</taxon>
        <taxon>Ascomycota</taxon>
        <taxon>Pezizomycotina</taxon>
        <taxon>Eurotiomycetes</taxon>
        <taxon>Eurotiomycetidae</taxon>
        <taxon>Eurotiales</taxon>
        <taxon>Aspergillaceae</taxon>
        <taxon>Penicillium</taxon>
    </lineage>
</organism>
<evidence type="ECO:0000313" key="3">
    <source>
        <dbReference type="Proteomes" id="UP001215712"/>
    </source>
</evidence>
<gene>
    <name evidence="2" type="ORF">N7493_006389</name>
</gene>
<evidence type="ECO:0000313" key="2">
    <source>
        <dbReference type="EMBL" id="KAJ5724661.1"/>
    </source>
</evidence>
<feature type="region of interest" description="Disordered" evidence="1">
    <location>
        <begin position="1390"/>
        <end position="1431"/>
    </location>
</feature>
<dbReference type="InterPro" id="IPR052957">
    <property type="entry name" value="Auxin_embryo_med"/>
</dbReference>
<evidence type="ECO:0008006" key="4">
    <source>
        <dbReference type="Google" id="ProtNLM"/>
    </source>
</evidence>
<sequence length="1705" mass="193582">MATKDAAKQDVVAIAKGYGFIHPDTLAEIGRFNPALRREVEEGMLAKDKKIAHSIITLAKNIYSSNARFIFELLQNADDNQFTLAAARDEQPSISFKVFPDRIIIECNEDGFTKVNLSAICSVGESTKSASHGYIGAKGIGFKSVFIAAWKVEIQSGNYSFYFKHDRGDLGLGMVLPVWQEVSDELPGSLTRITLHLHQKGDPEDIDHLHQTIFKQLSDLEQTCLLFLRNLKEIKVSFYDQGEELQRSKIFCLKENTAGRVSLTTESTHKDGEESTDVSKYYVTRYIGSGLPKSDNREAPTTLEGQQSSSQAETVLAFPMGQDNKPVFAPQSVFAFLPIRKTSFKFLIQSDFDTSASRQDISSTSRRNIKLLDHIAAAFCLAVLRFSSDKDFLYTWPLYLPSPEDATDVFWSELHLKIRANISQYHIIHTRNSQVKRITQAAIPAQYFKDGHGKVLLDSYEIDPFVSDFYSRDAIRSLQGYGLGIAKLELVMHLLKLDLESPLSQMKSPSSSEDFQSRMAKLLARVAKENEWVRSELSRLTLLPLRNGTWVSFSSGPVYFPHSYGIAVPPGLEFRILDPIATANEDRKALFSIIGVLEPAPHMVRESILRRNCSAFVTGHSKISESKEHLVFLYQAHRFTIPIFQTSSYALKDIHIFSDELHLICPNRQDSDCYVPSDDPYGPKVLLEATDALPGMKVPFVHPIYLEEIPETPTHVFGHPPWIKWLQITLGVSERLSLIAQDGQSLSPAWYYLVKHRSNKLLGYLKHAWKFEGAQISSTKSLKLLLQETDVSQLSTSIYKLPRKCRLDEAYLPLPSLIEQSKAFLENFNAFPFLELDGISTEEHISSNWFFLHSVLGVKKDDDIEFLLDILKWLKISNSDRFMDKDVQRVFDLYSALFTKYSGSRNKMELRKRIRSFFQSDDYIYAPKFARASVTSGACPKWINTELCLLQGPENLISKYPLETNYRRCSAAHLSLDSSADEQKLPSIMNFFSKVLAINSPSWNDLIVELAYHRDHQNDPYFADFTSSSIFDLYNYIHMMDTSLSTEELRREFRENSLIFVENGSGTGWYKSSECLWSSTTEIRGKVILNDHYEDLEEFFLGTLGIQTLTLQMAYDDLMSTCSEATMEEIGSKLWCLNALLLTDDTYIDPRPLIRKSIFPVVFPDGSKSLCSTDTEFAIGDREHLASRFRGKIRILDFTQDEVRRLKAFFDWANLSHRYLSASFKSLTSISGETTPFNPSPTRDLTRKAHALLRIACTFNSPRYQANGLELYRLLRTAIFEVTDNIVSTLRIVQDGTPADVEETIAKLHISETSSGLTIYIPRDRKAQEICFCDILPKHIVEWLMRDPTTQILEPFGPDMLKIVIMMFSIHPFAIDSVLDREGITEVDIANEDNRFEDDSSSEDSFPQEDLAQSDGDDNGSSGHSVDIETASPQDFQPFTQYFARHSSTTSYRSIPSEGHPTPRPLFNAPSPENLQYRNLLDHVLQAARQASFPSHGAFNMDQLNQALPQDEDPGQYEGFDGPEVRISFLSDSQFERDKKVGAAGELYAFELLKGLLLPDWSDSNWPSTIRRYVTIHPDYATMTPWYGRETADIVYDDTQGLFTALLIDRGYMEASEWETMRPKYFIEIKTTTGPLGTPFYMSKGQFERMGTMHRRGGHSEVYLILRVFEIRGSSIGMRVYLDPEQLRLDGGLVFTGETWSVVPG</sequence>
<name>A0AAD6HKU4_9EURO</name>
<dbReference type="Gene3D" id="3.30.565.10">
    <property type="entry name" value="Histidine kinase-like ATPase, C-terminal domain"/>
    <property type="match status" value="1"/>
</dbReference>
<dbReference type="Proteomes" id="UP001215712">
    <property type="component" value="Unassembled WGS sequence"/>
</dbReference>
<dbReference type="EMBL" id="JAQJAN010000008">
    <property type="protein sequence ID" value="KAJ5724661.1"/>
    <property type="molecule type" value="Genomic_DNA"/>
</dbReference>
<reference evidence="2" key="1">
    <citation type="journal article" date="2023" name="IMA Fungus">
        <title>Comparative genomic study of the Penicillium genus elucidates a diverse pangenome and 15 lateral gene transfer events.</title>
        <authorList>
            <person name="Petersen C."/>
            <person name="Sorensen T."/>
            <person name="Nielsen M.R."/>
            <person name="Sondergaard T.E."/>
            <person name="Sorensen J.L."/>
            <person name="Fitzpatrick D.A."/>
            <person name="Frisvad J.C."/>
            <person name="Nielsen K.L."/>
        </authorList>
    </citation>
    <scope>NUCLEOTIDE SEQUENCE</scope>
    <source>
        <strain evidence="2">IBT 17514</strain>
    </source>
</reference>
<reference evidence="2" key="2">
    <citation type="submission" date="2023-01" db="EMBL/GenBank/DDBJ databases">
        <authorList>
            <person name="Petersen C."/>
        </authorList>
    </citation>
    <scope>NUCLEOTIDE SEQUENCE</scope>
    <source>
        <strain evidence="2">IBT 17514</strain>
    </source>
</reference>
<evidence type="ECO:0000256" key="1">
    <source>
        <dbReference type="SAM" id="MobiDB-lite"/>
    </source>
</evidence>
<dbReference type="PANTHER" id="PTHR32387:SF0">
    <property type="entry name" value="PROTEIN NO VEIN"/>
    <property type="match status" value="1"/>
</dbReference>
<feature type="region of interest" description="Disordered" evidence="1">
    <location>
        <begin position="1450"/>
        <end position="1473"/>
    </location>
</feature>
<proteinExistence type="predicted"/>
<dbReference type="InterPro" id="IPR036890">
    <property type="entry name" value="HATPase_C_sf"/>
</dbReference>
<dbReference type="SUPFAM" id="SSF55874">
    <property type="entry name" value="ATPase domain of HSP90 chaperone/DNA topoisomerase II/histidine kinase"/>
    <property type="match status" value="1"/>
</dbReference>
<protein>
    <recommendedName>
        <fullName evidence="4">Protein NO VEIN C-terminal domain-containing protein</fullName>
    </recommendedName>
</protein>
<comment type="caution">
    <text evidence="2">The sequence shown here is derived from an EMBL/GenBank/DDBJ whole genome shotgun (WGS) entry which is preliminary data.</text>
</comment>